<accession>A0A6G9HMR2</accession>
<evidence type="ECO:0000313" key="1">
    <source>
        <dbReference type="EMBL" id="QIQ11630.1"/>
    </source>
</evidence>
<protein>
    <submittedName>
        <fullName evidence="1">Mobile element protein</fullName>
    </submittedName>
</protein>
<geneLocation type="plasmid" evidence="1">
    <name>pK204_KPC</name>
</geneLocation>
<proteinExistence type="predicted"/>
<reference evidence="1" key="1">
    <citation type="submission" date="2018-12" db="EMBL/GenBank/DDBJ databases">
        <authorList>
            <person name="Feng Y."/>
        </authorList>
    </citation>
    <scope>NUCLEOTIDE SEQUENCE</scope>
    <source>
        <strain evidence="1">K204</strain>
        <plasmid evidence="1">pK204_KPC</plasmid>
    </source>
</reference>
<name>A0A6G9HMR2_KLEPN</name>
<organism evidence="1">
    <name type="scientific">Klebsiella pneumoniae</name>
    <dbReference type="NCBI Taxonomy" id="573"/>
    <lineage>
        <taxon>Bacteria</taxon>
        <taxon>Pseudomonadati</taxon>
        <taxon>Pseudomonadota</taxon>
        <taxon>Gammaproteobacteria</taxon>
        <taxon>Enterobacterales</taxon>
        <taxon>Enterobacteriaceae</taxon>
        <taxon>Klebsiella/Raoultella group</taxon>
        <taxon>Klebsiella</taxon>
        <taxon>Klebsiella pneumoniae complex</taxon>
    </lineage>
</organism>
<keyword evidence="1" id="KW-0614">Plasmid</keyword>
<sequence length="89" mass="9913">MSFLDAEGLRDIEVEAVAKMLTCGARILGVKEFGCETRMSAGKVPDQIMRQPCNPVVRKEGHRTCGQQHVLNCLPGTSWVHLVFTKQTR</sequence>
<dbReference type="EMBL" id="MK312245">
    <property type="protein sequence ID" value="QIQ11630.1"/>
    <property type="molecule type" value="Genomic_DNA"/>
</dbReference>
<dbReference type="AlphaFoldDB" id="A0A6G9HMR2"/>